<protein>
    <submittedName>
        <fullName evidence="6">Glycosyltransferase</fullName>
    </submittedName>
</protein>
<evidence type="ECO:0000256" key="2">
    <source>
        <dbReference type="ARBA" id="ARBA00023180"/>
    </source>
</evidence>
<dbReference type="AlphaFoldDB" id="A0A5M8FVW7"/>
<feature type="region of interest" description="Disordered" evidence="3">
    <location>
        <begin position="213"/>
        <end position="233"/>
    </location>
</feature>
<evidence type="ECO:0000259" key="4">
    <source>
        <dbReference type="Pfam" id="PF00685"/>
    </source>
</evidence>
<dbReference type="GO" id="GO:0008146">
    <property type="term" value="F:sulfotransferase activity"/>
    <property type="evidence" value="ECO:0007669"/>
    <property type="project" value="InterPro"/>
</dbReference>
<evidence type="ECO:0000256" key="3">
    <source>
        <dbReference type="SAM" id="MobiDB-lite"/>
    </source>
</evidence>
<evidence type="ECO:0000313" key="7">
    <source>
        <dbReference type="Proteomes" id="UP000322981"/>
    </source>
</evidence>
<dbReference type="PANTHER" id="PTHR10605:SF56">
    <property type="entry name" value="BIFUNCTIONAL HEPARAN SULFATE N-DEACETYLASE_N-SULFOTRANSFERASE"/>
    <property type="match status" value="1"/>
</dbReference>
<dbReference type="Gene3D" id="3.40.50.300">
    <property type="entry name" value="P-loop containing nucleotide triphosphate hydrolases"/>
    <property type="match status" value="2"/>
</dbReference>
<sequence length="960" mass="105950">MLDELVIVLGMHRSGTSRVAGLVHALGFALPDAVLPAHREDNPGGYFEPEPVMALHTAFLRAIGSYWQDPGGLPAGAFEGEAAEQARGAIGDWLGRQAQRQKTLLLKDPRLCRLLPLWRDALEATARRVRVVRVVRSPDDVYRSLWRRTRHPVMGGAGIEDALHSDLLWWRHNHEAMLNAAGLPTLALDYALVQQDPAGQWLALQQFLAPLPRPVGPADAPPEPRPARHAADDVPSARRDIGWQAFLQAEYTRFAAPPNTMPDARLASPDAAALEVRVPPGPWPPPVADQSRCIRAACEGLRKTLFGAHPQPIPWPATGGEAHTLGYLFVSPNPSSRSHIYRVRNPVDALNRLGLRAAWLPPTEALQALDGGHRPSTLILHRLPWSDTAEQLCALARSAGAQIGFDIDDLVFDGEVLAAGDISFVNALEPSQLPFWQTLVAALEETARRVDFMLVPTETLARHARRVCQRVILVPNGFSPENLALAGGCWRLPDTDDSRLAEDTPVRIGYASGTATHDADFAPLVPVLRDVLSRHPQARLCVVGTLDLALDALPKGQLERRPLVPHINLGAELARFDINLIPLERSRFCDGKSPLKYFEAALLGVPSIAVDNPTYRALIQPGRNGLLAASPEDWRQKLELLLQAPTWRGALGQAAAEHCRQRFHCDRLTAELHAALSADAGATPSPRIARRAAVSQVPPTPSRTRTTSGPDFLGIGAQKAGTTWLYQHLSRHPQIAFPAGKEVHYWDLLESGRRSEPSTWYLEQFTHPARPDVRMGDITPAYAVLQPETVARVAALLPALKLIFILRNPMERAWSAALMALDKASMTLEEASDAWFLEVLHSHGSRLRSDYLRTLSLWTQHFNTSTMLLLTFDELRHDPKRLLRRVAEHLAIDAEHFECLPTERLRQPVFGGNFGTSASVRPSLRSALCKLYGAGLDQLETDWKVDVKPWRAFCHEGDVK</sequence>
<dbReference type="InterPro" id="IPR000863">
    <property type="entry name" value="Sulfotransferase_dom"/>
</dbReference>
<dbReference type="InterPro" id="IPR037359">
    <property type="entry name" value="NST/OST"/>
</dbReference>
<comment type="caution">
    <text evidence="6">The sequence shown here is derived from an EMBL/GenBank/DDBJ whole genome shotgun (WGS) entry which is preliminary data.</text>
</comment>
<reference evidence="6 7" key="1">
    <citation type="submission" date="2019-09" db="EMBL/GenBank/DDBJ databases">
        <title>Whole-genome sequence of the purple sulfur bacterium Thiohalocapsa marina DSM 19078.</title>
        <authorList>
            <person name="Kyndt J.A."/>
            <person name="Meyer T.E."/>
        </authorList>
    </citation>
    <scope>NUCLEOTIDE SEQUENCE [LARGE SCALE GENOMIC DNA]</scope>
    <source>
        <strain evidence="6 7">DSM 19078</strain>
    </source>
</reference>
<evidence type="ECO:0000259" key="5">
    <source>
        <dbReference type="Pfam" id="PF13524"/>
    </source>
</evidence>
<dbReference type="Gene3D" id="3.40.50.2000">
    <property type="entry name" value="Glycogen Phosphorylase B"/>
    <property type="match status" value="1"/>
</dbReference>
<proteinExistence type="predicted"/>
<dbReference type="OrthoDB" id="9801573at2"/>
<evidence type="ECO:0000256" key="1">
    <source>
        <dbReference type="ARBA" id="ARBA00022679"/>
    </source>
</evidence>
<keyword evidence="1 6" id="KW-0808">Transferase</keyword>
<dbReference type="SUPFAM" id="SSF53756">
    <property type="entry name" value="UDP-Glycosyltransferase/glycogen phosphorylase"/>
    <property type="match status" value="1"/>
</dbReference>
<dbReference type="InterPro" id="IPR055259">
    <property type="entry name" value="YkvP/CgeB_Glyco_trans-like"/>
</dbReference>
<feature type="compositionally biased region" description="Pro residues" evidence="3">
    <location>
        <begin position="213"/>
        <end position="224"/>
    </location>
</feature>
<dbReference type="Proteomes" id="UP000322981">
    <property type="component" value="Unassembled WGS sequence"/>
</dbReference>
<accession>A0A5M8FVW7</accession>
<dbReference type="RefSeq" id="WP_150089497.1">
    <property type="nucleotide sequence ID" value="NZ_JBFUOH010000103.1"/>
</dbReference>
<dbReference type="Pfam" id="PF13524">
    <property type="entry name" value="Glyco_trans_1_2"/>
    <property type="match status" value="1"/>
</dbReference>
<gene>
    <name evidence="6" type="ORF">F2Q65_01000</name>
</gene>
<dbReference type="EMBL" id="VWXX01000001">
    <property type="protein sequence ID" value="KAA6187849.1"/>
    <property type="molecule type" value="Genomic_DNA"/>
</dbReference>
<dbReference type="Pfam" id="PF00685">
    <property type="entry name" value="Sulfotransfer_1"/>
    <property type="match status" value="1"/>
</dbReference>
<feature type="domain" description="Spore protein YkvP/CgeB glycosyl transferase-like" evidence="5">
    <location>
        <begin position="531"/>
        <end position="673"/>
    </location>
</feature>
<keyword evidence="7" id="KW-1185">Reference proteome</keyword>
<name>A0A5M8FVW7_9GAMM</name>
<dbReference type="PANTHER" id="PTHR10605">
    <property type="entry name" value="HEPARAN SULFATE SULFOTRANSFERASE"/>
    <property type="match status" value="1"/>
</dbReference>
<dbReference type="SUPFAM" id="SSF52540">
    <property type="entry name" value="P-loop containing nucleoside triphosphate hydrolases"/>
    <property type="match status" value="2"/>
</dbReference>
<dbReference type="InterPro" id="IPR027417">
    <property type="entry name" value="P-loop_NTPase"/>
</dbReference>
<evidence type="ECO:0000313" key="6">
    <source>
        <dbReference type="EMBL" id="KAA6187849.1"/>
    </source>
</evidence>
<organism evidence="6 7">
    <name type="scientific">Thiohalocapsa marina</name>
    <dbReference type="NCBI Taxonomy" id="424902"/>
    <lineage>
        <taxon>Bacteria</taxon>
        <taxon>Pseudomonadati</taxon>
        <taxon>Pseudomonadota</taxon>
        <taxon>Gammaproteobacteria</taxon>
        <taxon>Chromatiales</taxon>
        <taxon>Chromatiaceae</taxon>
        <taxon>Thiohalocapsa</taxon>
    </lineage>
</organism>
<feature type="domain" description="Sulfotransferase" evidence="4">
    <location>
        <begin position="710"/>
        <end position="894"/>
    </location>
</feature>
<keyword evidence="2" id="KW-0325">Glycoprotein</keyword>